<organism evidence="1 2">
    <name type="scientific">Paenibacillus rhizovicinus</name>
    <dbReference type="NCBI Taxonomy" id="2704463"/>
    <lineage>
        <taxon>Bacteria</taxon>
        <taxon>Bacillati</taxon>
        <taxon>Bacillota</taxon>
        <taxon>Bacilli</taxon>
        <taxon>Bacillales</taxon>
        <taxon>Paenibacillaceae</taxon>
        <taxon>Paenibacillus</taxon>
    </lineage>
</organism>
<dbReference type="RefSeq" id="WP_162638495.1">
    <property type="nucleotide sequence ID" value="NZ_CP048286.1"/>
</dbReference>
<keyword evidence="1" id="KW-0223">Dioxygenase</keyword>
<accession>A0A6C0NVH3</accession>
<sequence length="247" mass="28098">MELTYRQKQQLIEQGYVKIPGVVPKIMVREAMKAINHALGKGVPDGQHGANYCKELENKPCITDLYNRTPAKAILDSLVGEDEYHPIGMGQIALRFPSYMDNPPDDLGAHLDGVLRVKDSIAQNFTALVGVVLSDQSEPDHGNFTVYPGTHKAYEQYFQEHGAEVLFRDEGFRTMHRSANVPLPKPVQLTGEPGDLIITHYQLIHAGGINLSDRIRYSIYFRVDHKERRNDWQTPLVDMWRHWPGIR</sequence>
<keyword evidence="2" id="KW-1185">Reference proteome</keyword>
<protein>
    <submittedName>
        <fullName evidence="1">Phytanoyl-CoA dioxygenase family protein</fullName>
    </submittedName>
</protein>
<evidence type="ECO:0000313" key="1">
    <source>
        <dbReference type="EMBL" id="QHW29926.1"/>
    </source>
</evidence>
<dbReference type="SUPFAM" id="SSF51197">
    <property type="entry name" value="Clavaminate synthase-like"/>
    <property type="match status" value="1"/>
</dbReference>
<dbReference type="AlphaFoldDB" id="A0A6C0NVH3"/>
<dbReference type="KEGG" id="prz:GZH47_03130"/>
<reference evidence="1 2" key="1">
    <citation type="submission" date="2020-02" db="EMBL/GenBank/DDBJ databases">
        <title>Paenibacillus sp. nov., isolated from rhizosphere soil of tomato.</title>
        <authorList>
            <person name="Weon H.-Y."/>
            <person name="Lee S.A."/>
        </authorList>
    </citation>
    <scope>NUCLEOTIDE SEQUENCE [LARGE SCALE GENOMIC DNA]</scope>
    <source>
        <strain evidence="1 2">14171R-81</strain>
    </source>
</reference>
<dbReference type="Proteomes" id="UP000479114">
    <property type="component" value="Chromosome"/>
</dbReference>
<proteinExistence type="predicted"/>
<keyword evidence="1" id="KW-0560">Oxidoreductase</keyword>
<gene>
    <name evidence="1" type="ORF">GZH47_03130</name>
</gene>
<name>A0A6C0NVH3_9BACL</name>
<evidence type="ECO:0000313" key="2">
    <source>
        <dbReference type="Proteomes" id="UP000479114"/>
    </source>
</evidence>
<dbReference type="EMBL" id="CP048286">
    <property type="protein sequence ID" value="QHW29926.1"/>
    <property type="molecule type" value="Genomic_DNA"/>
</dbReference>
<dbReference type="Gene3D" id="2.60.120.620">
    <property type="entry name" value="q2cbj1_9rhob like domain"/>
    <property type="match status" value="1"/>
</dbReference>
<dbReference type="InterPro" id="IPR008775">
    <property type="entry name" value="Phytyl_CoA_dOase-like"/>
</dbReference>
<dbReference type="GO" id="GO:0016706">
    <property type="term" value="F:2-oxoglutarate-dependent dioxygenase activity"/>
    <property type="evidence" value="ECO:0007669"/>
    <property type="project" value="UniProtKB-ARBA"/>
</dbReference>
<dbReference type="Pfam" id="PF05721">
    <property type="entry name" value="PhyH"/>
    <property type="match status" value="1"/>
</dbReference>